<name>A0A7I8WSA5_BURXY</name>
<dbReference type="PANTHER" id="PTHR47959:SF8">
    <property type="entry name" value="RNA HELICASE"/>
    <property type="match status" value="1"/>
</dbReference>
<feature type="domain" description="Helicase C-terminal" evidence="18">
    <location>
        <begin position="256"/>
        <end position="405"/>
    </location>
</feature>
<dbReference type="PROSITE" id="PS51195">
    <property type="entry name" value="Q_MOTIF"/>
    <property type="match status" value="1"/>
</dbReference>
<evidence type="ECO:0000256" key="12">
    <source>
        <dbReference type="ARBA" id="ARBA00047984"/>
    </source>
</evidence>
<keyword evidence="21" id="KW-1185">Reference proteome</keyword>
<evidence type="ECO:0000256" key="11">
    <source>
        <dbReference type="ARBA" id="ARBA00023242"/>
    </source>
</evidence>
<dbReference type="GO" id="GO:0005829">
    <property type="term" value="C:cytosol"/>
    <property type="evidence" value="ECO:0007669"/>
    <property type="project" value="TreeGrafter"/>
</dbReference>
<evidence type="ECO:0000259" key="17">
    <source>
        <dbReference type="PROSITE" id="PS51192"/>
    </source>
</evidence>
<keyword evidence="10 15" id="KW-0238">DNA-binding</keyword>
<comment type="similarity">
    <text evidence="2">Belongs to the DEAD box helicase family. DDX54/DBP10 subfamily.</text>
</comment>
<dbReference type="InterPro" id="IPR027417">
    <property type="entry name" value="P-loop_NTPase"/>
</dbReference>
<dbReference type="SUPFAM" id="SSF52540">
    <property type="entry name" value="P-loop containing nucleoside triphosphate hydrolases"/>
    <property type="match status" value="2"/>
</dbReference>
<keyword evidence="7" id="KW-0347">Helicase</keyword>
<evidence type="ECO:0000256" key="3">
    <source>
        <dbReference type="ARBA" id="ARBA00010462"/>
    </source>
</evidence>
<dbReference type="InterPro" id="IPR000629">
    <property type="entry name" value="RNA-helicase_DEAD-box_CS"/>
</dbReference>
<dbReference type="InterPro" id="IPR022648">
    <property type="entry name" value="Pr_cel_nuc_antig_N"/>
</dbReference>
<dbReference type="EMBL" id="CAJFDI010000004">
    <property type="protein sequence ID" value="CAD5225918.1"/>
    <property type="molecule type" value="Genomic_DNA"/>
</dbReference>
<dbReference type="InterPro" id="IPR022659">
    <property type="entry name" value="Pr_cel_nuc_antig_CS"/>
</dbReference>
<dbReference type="PANTHER" id="PTHR47959">
    <property type="entry name" value="ATP-DEPENDENT RNA HELICASE RHLE-RELATED"/>
    <property type="match status" value="1"/>
</dbReference>
<dbReference type="InterPro" id="IPR022649">
    <property type="entry name" value="Pr_cel_nuc_antig_C"/>
</dbReference>
<dbReference type="InterPro" id="IPR001650">
    <property type="entry name" value="Helicase_C-like"/>
</dbReference>
<dbReference type="AlphaFoldDB" id="A0A7I8WSA5"/>
<dbReference type="CDD" id="cd17959">
    <property type="entry name" value="DEADc_DDX54"/>
    <property type="match status" value="1"/>
</dbReference>
<dbReference type="GO" id="GO:0043186">
    <property type="term" value="C:P granule"/>
    <property type="evidence" value="ECO:0007669"/>
    <property type="project" value="UniProtKB-ARBA"/>
</dbReference>
<comment type="caution">
    <text evidence="20">The sequence shown here is derived from an EMBL/GenBank/DDBJ whole genome shotgun (WGS) entry which is preliminary data.</text>
</comment>
<reference evidence="20" key="1">
    <citation type="submission" date="2020-09" db="EMBL/GenBank/DDBJ databases">
        <authorList>
            <person name="Kikuchi T."/>
        </authorList>
    </citation>
    <scope>NUCLEOTIDE SEQUENCE</scope>
    <source>
        <strain evidence="20">Ka4C1</strain>
    </source>
</reference>
<evidence type="ECO:0000313" key="20">
    <source>
        <dbReference type="EMBL" id="CAD5225918.1"/>
    </source>
</evidence>
<keyword evidence="9" id="KW-0694">RNA-binding</keyword>
<dbReference type="SMART" id="SM00490">
    <property type="entry name" value="HELICc"/>
    <property type="match status" value="1"/>
</dbReference>
<dbReference type="GO" id="GO:0006275">
    <property type="term" value="P:regulation of DNA replication"/>
    <property type="evidence" value="ECO:0007669"/>
    <property type="project" value="InterPro"/>
</dbReference>
<dbReference type="SMART" id="SM01123">
    <property type="entry name" value="DBP10CT"/>
    <property type="match status" value="1"/>
</dbReference>
<dbReference type="Pfam" id="PF00705">
    <property type="entry name" value="PCNA_N"/>
    <property type="match status" value="1"/>
</dbReference>
<dbReference type="PROSITE" id="PS01251">
    <property type="entry name" value="PCNA_1"/>
    <property type="match status" value="1"/>
</dbReference>
<dbReference type="GO" id="GO:0016787">
    <property type="term" value="F:hydrolase activity"/>
    <property type="evidence" value="ECO:0007669"/>
    <property type="project" value="UniProtKB-KW"/>
</dbReference>
<evidence type="ECO:0000256" key="1">
    <source>
        <dbReference type="ARBA" id="ARBA00004604"/>
    </source>
</evidence>
<dbReference type="InterPro" id="IPR014014">
    <property type="entry name" value="RNA_helicase_DEAD_Q_motif"/>
</dbReference>
<dbReference type="GO" id="GO:0003677">
    <property type="term" value="F:DNA binding"/>
    <property type="evidence" value="ECO:0007669"/>
    <property type="project" value="UniProtKB-KW"/>
</dbReference>
<organism evidence="20 21">
    <name type="scientific">Bursaphelenchus xylophilus</name>
    <name type="common">Pinewood nematode worm</name>
    <name type="synonym">Aphelenchoides xylophilus</name>
    <dbReference type="NCBI Taxonomy" id="6326"/>
    <lineage>
        <taxon>Eukaryota</taxon>
        <taxon>Metazoa</taxon>
        <taxon>Ecdysozoa</taxon>
        <taxon>Nematoda</taxon>
        <taxon>Chromadorea</taxon>
        <taxon>Rhabditida</taxon>
        <taxon>Tylenchina</taxon>
        <taxon>Tylenchomorpha</taxon>
        <taxon>Aphelenchoidea</taxon>
        <taxon>Aphelenchoididae</taxon>
        <taxon>Bursaphelenchus</taxon>
    </lineage>
</organism>
<keyword evidence="11 14" id="KW-0539">Nucleus</keyword>
<dbReference type="PROSITE" id="PS51192">
    <property type="entry name" value="HELICASE_ATP_BIND_1"/>
    <property type="match status" value="1"/>
</dbReference>
<proteinExistence type="inferred from homology"/>
<dbReference type="Proteomes" id="UP000582659">
    <property type="component" value="Unassembled WGS sequence"/>
</dbReference>
<feature type="domain" description="Helicase ATP-binding" evidence="17">
    <location>
        <begin position="58"/>
        <end position="229"/>
    </location>
</feature>
<dbReference type="Gene3D" id="3.70.10.10">
    <property type="match status" value="1"/>
</dbReference>
<feature type="domain" description="DEAD-box RNA helicase Q" evidence="19">
    <location>
        <begin position="27"/>
        <end position="55"/>
    </location>
</feature>
<dbReference type="GO" id="GO:0003723">
    <property type="term" value="F:RNA binding"/>
    <property type="evidence" value="ECO:0007669"/>
    <property type="project" value="UniProtKB-KW"/>
</dbReference>
<dbReference type="CDD" id="cd18787">
    <property type="entry name" value="SF2_C_DEAD"/>
    <property type="match status" value="1"/>
</dbReference>
<evidence type="ECO:0000256" key="15">
    <source>
        <dbReference type="RuleBase" id="RU003671"/>
    </source>
</evidence>
<dbReference type="InterPro" id="IPR014001">
    <property type="entry name" value="Helicase_ATP-bd"/>
</dbReference>
<dbReference type="GO" id="GO:0030337">
    <property type="term" value="F:DNA polymerase processivity factor activity"/>
    <property type="evidence" value="ECO:0007669"/>
    <property type="project" value="InterPro"/>
</dbReference>
<comment type="function">
    <text evidence="14">This protein is an auxiliary protein of DNA polymerase delta and is involved in the control of eukaryotic DNA replication by increasing the polymerase's processivity during elongation of the leading strand.</text>
</comment>
<dbReference type="FunFam" id="3.40.50.300:FF:000865">
    <property type="entry name" value="ATP-dependent RNA helicase DDX54"/>
    <property type="match status" value="1"/>
</dbReference>
<accession>A0A7I8WSA5</accession>
<dbReference type="OrthoDB" id="10261375at2759"/>
<dbReference type="InterPro" id="IPR033517">
    <property type="entry name" value="DDX54/DBP10_DEAD-box_helicase"/>
</dbReference>
<feature type="compositionally biased region" description="Acidic residues" evidence="16">
    <location>
        <begin position="1"/>
        <end position="12"/>
    </location>
</feature>
<dbReference type="EMBL" id="CAJFCV020000004">
    <property type="protein sequence ID" value="CAG9115202.1"/>
    <property type="molecule type" value="Genomic_DNA"/>
</dbReference>
<dbReference type="Gene3D" id="3.40.50.300">
    <property type="entry name" value="P-loop containing nucleotide triphosphate hydrolases"/>
    <property type="match status" value="2"/>
</dbReference>
<comment type="catalytic activity">
    <reaction evidence="12">
        <text>ATP + H2O = ADP + phosphate + H(+)</text>
        <dbReference type="Rhea" id="RHEA:13065"/>
        <dbReference type="ChEBI" id="CHEBI:15377"/>
        <dbReference type="ChEBI" id="CHEBI:15378"/>
        <dbReference type="ChEBI" id="CHEBI:30616"/>
        <dbReference type="ChEBI" id="CHEBI:43474"/>
        <dbReference type="ChEBI" id="CHEBI:456216"/>
        <dbReference type="EC" id="3.6.4.13"/>
    </reaction>
</comment>
<feature type="region of interest" description="Disordered" evidence="16">
    <location>
        <begin position="1"/>
        <end position="29"/>
    </location>
</feature>
<evidence type="ECO:0000256" key="13">
    <source>
        <dbReference type="PROSITE-ProRule" id="PRU00552"/>
    </source>
</evidence>
<dbReference type="InterPro" id="IPR012541">
    <property type="entry name" value="DBP10_C"/>
</dbReference>
<dbReference type="SMR" id="A0A7I8WSA5"/>
<dbReference type="GO" id="GO:0005730">
    <property type="term" value="C:nucleolus"/>
    <property type="evidence" value="ECO:0007669"/>
    <property type="project" value="UniProtKB-SubCell"/>
</dbReference>
<dbReference type="InterPro" id="IPR050079">
    <property type="entry name" value="DEAD_box_RNA_helicase"/>
</dbReference>
<sequence>MSDAEQTDNEDFSELKTAQNRKNKKAGGWQSLGLDHPIFKAIQRQGYNQPTPIQRKAIPPILDGKDTVAMSRTGSGKTAAFVIPMLQKLKQRDMKGARALLLSPTRELAMQTFKVVKELGRFTGLRCACLVGGDNMEDQFESLHQNPDIILATPGRLLHIAVEMNLKLTFVEYVVFDEADRLFEMGLAEQLHDILKRLPDNRQTLLFSATLPKMLIEFANAGLSEPVLVRLDVETKISDKLTMQFFSTRMNDKLGALLSLAREAERNKEQTIIFCATIRHVEYYVAMFKETGIIASYLHSQMEPSSRRFNIQRFRDKVTMLLVVTDVAARGVDIPLLDCVINVHFPAKPKLFVHRVGRVARAGKSGRAISLVSPDEYAYLMDLLLFLNVPLRIAKEREAYNEQVSTFGRFPEALVHLEDDFIKYTHERALEISDLRNKSENAMKKFISTKPPPSAESVRRAKAELAKIESPIHPYFKEFCGTEEQTNFLNGIKNWRPQATIFELNVGSKNQGAQIMKLKRKKHQKIIDKKKYGQKDEQGGEDEGEDKIENEEADETSIQKTFNEVVSGRKFDPEFTQKPKKRKLDEEKQKEKEQNYLRYTPADQNTERQLAVNDNFERAAQEVSIDINADDDKGIYKMQHKKKWDRKHKKFITDPSASVKRIRTEEGTWVPASYKSGRYEQWTKKQKVGVADDDDQQDEPRRKKFKGKMPQGPKVRSERKSGPQIAKERKRKEKIQNFQNERRHKRLQRSTNKSKFSKISIADSRLLPFSITMFEAKLSQSLLLKRVIDSIKDLVTDAPFDCSETALSLQSMDGSHVALVSLRLGVGIFDVYRCDRAVNLGLSLVHMSNALKCAKNDDSCAIKYDEEEGDGLTLTFEDNKGRKQEILVKLMDIDCEHLGVPDQKYSCIIEMPSQEFARTVRDLSNYSDTVVINCQKDGVQFKATGEGGTNTVSFSSEGNDEEEENERVSVNVKEPVKLSFSIKYLNQFSKAASISPRVRLSLAAAVPVVVEFQIEDDGFLKFYLAPKIDDDADMDS</sequence>
<evidence type="ECO:0000256" key="7">
    <source>
        <dbReference type="ARBA" id="ARBA00022806"/>
    </source>
</evidence>
<evidence type="ECO:0000259" key="19">
    <source>
        <dbReference type="PROSITE" id="PS51195"/>
    </source>
</evidence>
<dbReference type="InterPro" id="IPR011545">
    <property type="entry name" value="DEAD/DEAH_box_helicase_dom"/>
</dbReference>
<comment type="subcellular location">
    <subcellularLocation>
        <location evidence="1">Nucleus</location>
        <location evidence="1">Nucleolus</location>
    </subcellularLocation>
</comment>
<feature type="compositionally biased region" description="Acidic residues" evidence="16">
    <location>
        <begin position="539"/>
        <end position="555"/>
    </location>
</feature>
<evidence type="ECO:0000256" key="9">
    <source>
        <dbReference type="ARBA" id="ARBA00022884"/>
    </source>
</evidence>
<keyword evidence="5" id="KW-0547">Nucleotide-binding</keyword>
<dbReference type="Pfam" id="PF08147">
    <property type="entry name" value="DBP10CT"/>
    <property type="match status" value="1"/>
</dbReference>
<evidence type="ECO:0000256" key="5">
    <source>
        <dbReference type="ARBA" id="ARBA00022741"/>
    </source>
</evidence>
<dbReference type="InterPro" id="IPR046938">
    <property type="entry name" value="DNA_clamp_sf"/>
</dbReference>
<protein>
    <recommendedName>
        <fullName evidence="14">DNA sliding clamp PCNA</fullName>
    </recommendedName>
</protein>
<keyword evidence="6" id="KW-0378">Hydrolase</keyword>
<dbReference type="GO" id="GO:0005524">
    <property type="term" value="F:ATP binding"/>
    <property type="evidence" value="ECO:0007669"/>
    <property type="project" value="UniProtKB-KW"/>
</dbReference>
<dbReference type="HAMAP" id="MF_00317">
    <property type="entry name" value="DNApol_clamp_arch"/>
    <property type="match status" value="1"/>
</dbReference>
<gene>
    <name evidence="20" type="ORF">BXYJ_LOCUS8785</name>
</gene>
<feature type="region of interest" description="Disordered" evidence="16">
    <location>
        <begin position="685"/>
        <end position="732"/>
    </location>
</feature>
<evidence type="ECO:0000256" key="16">
    <source>
        <dbReference type="SAM" id="MobiDB-lite"/>
    </source>
</evidence>
<keyword evidence="4 15" id="KW-0235">DNA replication</keyword>
<dbReference type="InterPro" id="IPR000730">
    <property type="entry name" value="Pr_cel_nuc_antig"/>
</dbReference>
<dbReference type="PROSITE" id="PS00039">
    <property type="entry name" value="DEAD_ATP_HELICASE"/>
    <property type="match status" value="1"/>
</dbReference>
<evidence type="ECO:0000256" key="6">
    <source>
        <dbReference type="ARBA" id="ARBA00022801"/>
    </source>
</evidence>
<dbReference type="Pfam" id="PF00270">
    <property type="entry name" value="DEAD"/>
    <property type="match status" value="1"/>
</dbReference>
<evidence type="ECO:0000313" key="21">
    <source>
        <dbReference type="Proteomes" id="UP000659654"/>
    </source>
</evidence>
<feature type="compositionally biased region" description="Basic and acidic residues" evidence="16">
    <location>
        <begin position="526"/>
        <end position="538"/>
    </location>
</feature>
<dbReference type="GO" id="GO:0072702">
    <property type="term" value="P:response to methyl methanesulfonate"/>
    <property type="evidence" value="ECO:0007669"/>
    <property type="project" value="UniProtKB-ARBA"/>
</dbReference>
<feature type="short sequence motif" description="Q motif" evidence="13">
    <location>
        <begin position="27"/>
        <end position="55"/>
    </location>
</feature>
<dbReference type="SMART" id="SM00487">
    <property type="entry name" value="DEXDc"/>
    <property type="match status" value="1"/>
</dbReference>
<evidence type="ECO:0000256" key="14">
    <source>
        <dbReference type="RuleBase" id="RU000641"/>
    </source>
</evidence>
<dbReference type="GO" id="GO:0006260">
    <property type="term" value="P:DNA replication"/>
    <property type="evidence" value="ECO:0007669"/>
    <property type="project" value="UniProtKB-KW"/>
</dbReference>
<keyword evidence="8" id="KW-0067">ATP-binding</keyword>
<evidence type="ECO:0000256" key="4">
    <source>
        <dbReference type="ARBA" id="ARBA00022705"/>
    </source>
</evidence>
<evidence type="ECO:0000256" key="2">
    <source>
        <dbReference type="ARBA" id="ARBA00010379"/>
    </source>
</evidence>
<dbReference type="SUPFAM" id="SSF55979">
    <property type="entry name" value="DNA clamp"/>
    <property type="match status" value="2"/>
</dbReference>
<dbReference type="CDD" id="cd00577">
    <property type="entry name" value="PCNA"/>
    <property type="match status" value="1"/>
</dbReference>
<evidence type="ECO:0000256" key="8">
    <source>
        <dbReference type="ARBA" id="ARBA00022840"/>
    </source>
</evidence>
<dbReference type="NCBIfam" id="TIGR00590">
    <property type="entry name" value="pcna"/>
    <property type="match status" value="1"/>
</dbReference>
<evidence type="ECO:0000256" key="10">
    <source>
        <dbReference type="ARBA" id="ARBA00023125"/>
    </source>
</evidence>
<dbReference type="Pfam" id="PF00271">
    <property type="entry name" value="Helicase_C"/>
    <property type="match status" value="1"/>
</dbReference>
<feature type="region of interest" description="Disordered" evidence="16">
    <location>
        <begin position="526"/>
        <end position="596"/>
    </location>
</feature>
<dbReference type="GO" id="GO:0042542">
    <property type="term" value="P:response to hydrogen peroxide"/>
    <property type="evidence" value="ECO:0007669"/>
    <property type="project" value="UniProtKB-ARBA"/>
</dbReference>
<dbReference type="PROSITE" id="PS51194">
    <property type="entry name" value="HELICASE_CTER"/>
    <property type="match status" value="1"/>
</dbReference>
<feature type="compositionally biased region" description="Basic and acidic residues" evidence="16">
    <location>
        <begin position="567"/>
        <end position="595"/>
    </location>
</feature>
<dbReference type="PRINTS" id="PR00339">
    <property type="entry name" value="PCNACYCLIN"/>
</dbReference>
<dbReference type="FunFam" id="3.70.10.10:FF:000001">
    <property type="entry name" value="Proliferating cell nuclear antigen"/>
    <property type="match status" value="1"/>
</dbReference>
<dbReference type="GO" id="GO:0003724">
    <property type="term" value="F:RNA helicase activity"/>
    <property type="evidence" value="ECO:0007669"/>
    <property type="project" value="UniProtKB-EC"/>
</dbReference>
<evidence type="ECO:0000259" key="18">
    <source>
        <dbReference type="PROSITE" id="PS51194"/>
    </source>
</evidence>
<comment type="similarity">
    <text evidence="3 15">Belongs to the PCNA family.</text>
</comment>
<dbReference type="Proteomes" id="UP000659654">
    <property type="component" value="Unassembled WGS sequence"/>
</dbReference>
<dbReference type="Pfam" id="PF02747">
    <property type="entry name" value="PCNA_C"/>
    <property type="match status" value="1"/>
</dbReference>